<keyword evidence="11 20" id="KW-0547">Nucleotide-binding</keyword>
<dbReference type="Pfam" id="PF00069">
    <property type="entry name" value="Pkinase"/>
    <property type="match status" value="1"/>
</dbReference>
<dbReference type="InterPro" id="IPR051420">
    <property type="entry name" value="Ser_Thr_Kinases_DiverseReg"/>
</dbReference>
<dbReference type="InterPro" id="IPR017441">
    <property type="entry name" value="Protein_kinase_ATP_BS"/>
</dbReference>
<feature type="transmembrane region" description="Helical" evidence="21">
    <location>
        <begin position="153"/>
        <end position="177"/>
    </location>
</feature>
<evidence type="ECO:0000256" key="15">
    <source>
        <dbReference type="ARBA" id="ARBA00023136"/>
    </source>
</evidence>
<gene>
    <name evidence="23" type="ORF">I3842_02G012400</name>
</gene>
<dbReference type="PROSITE" id="PS00107">
    <property type="entry name" value="PROTEIN_KINASE_ATP"/>
    <property type="match status" value="1"/>
</dbReference>
<evidence type="ECO:0000256" key="11">
    <source>
        <dbReference type="ARBA" id="ARBA00022741"/>
    </source>
</evidence>
<feature type="binding site" evidence="20">
    <location>
        <position position="239"/>
    </location>
    <ligand>
        <name>ATP</name>
        <dbReference type="ChEBI" id="CHEBI:30616"/>
    </ligand>
</feature>
<keyword evidence="10" id="KW-0677">Repeat</keyword>
<dbReference type="Proteomes" id="UP000811246">
    <property type="component" value="Chromosome 2"/>
</dbReference>
<dbReference type="FunFam" id="1.10.510.10:FF:000445">
    <property type="entry name" value="MDIS1-interacting receptor like kinase 2"/>
    <property type="match status" value="1"/>
</dbReference>
<keyword evidence="16" id="KW-0675">Receptor</keyword>
<evidence type="ECO:0000256" key="5">
    <source>
        <dbReference type="ARBA" id="ARBA00022553"/>
    </source>
</evidence>
<evidence type="ECO:0000256" key="6">
    <source>
        <dbReference type="ARBA" id="ARBA00022614"/>
    </source>
</evidence>
<keyword evidence="12" id="KW-0418">Kinase</keyword>
<dbReference type="PANTHER" id="PTHR48005:SF95">
    <property type="entry name" value="PROTEIN KINASE DOMAIN-CONTAINING PROTEIN"/>
    <property type="match status" value="1"/>
</dbReference>
<keyword evidence="9" id="KW-0732">Signal</keyword>
<dbReference type="GO" id="GO:0005524">
    <property type="term" value="F:ATP binding"/>
    <property type="evidence" value="ECO:0007669"/>
    <property type="project" value="UniProtKB-UniRule"/>
</dbReference>
<dbReference type="AlphaFoldDB" id="A0A922FME2"/>
<evidence type="ECO:0000256" key="13">
    <source>
        <dbReference type="ARBA" id="ARBA00022840"/>
    </source>
</evidence>
<comment type="caution">
    <text evidence="23">The sequence shown here is derived from an EMBL/GenBank/DDBJ whole genome shotgun (WGS) entry which is preliminary data.</text>
</comment>
<keyword evidence="5" id="KW-0597">Phosphoprotein</keyword>
<keyword evidence="15 21" id="KW-0472">Membrane</keyword>
<dbReference type="InterPro" id="IPR008266">
    <property type="entry name" value="Tyr_kinase_AS"/>
</dbReference>
<dbReference type="InterPro" id="IPR001611">
    <property type="entry name" value="Leu-rich_rpt"/>
</dbReference>
<comment type="subcellular location">
    <subcellularLocation>
        <location evidence="1">Membrane</location>
        <topology evidence="1">Single-pass type I membrane protein</topology>
    </subcellularLocation>
</comment>
<evidence type="ECO:0000256" key="21">
    <source>
        <dbReference type="SAM" id="Phobius"/>
    </source>
</evidence>
<dbReference type="EMBL" id="CM031826">
    <property type="protein sequence ID" value="KAG6725008.1"/>
    <property type="molecule type" value="Genomic_DNA"/>
</dbReference>
<dbReference type="GO" id="GO:0004674">
    <property type="term" value="F:protein serine/threonine kinase activity"/>
    <property type="evidence" value="ECO:0007669"/>
    <property type="project" value="UniProtKB-KW"/>
</dbReference>
<evidence type="ECO:0000256" key="7">
    <source>
        <dbReference type="ARBA" id="ARBA00022679"/>
    </source>
</evidence>
<accession>A0A922FME2</accession>
<keyword evidence="17" id="KW-0325">Glycoprotein</keyword>
<dbReference type="EC" id="2.7.11.1" evidence="3"/>
<comment type="similarity">
    <text evidence="2">Belongs to the RLP family.</text>
</comment>
<dbReference type="PROSITE" id="PS50011">
    <property type="entry name" value="PROTEIN_KINASE_DOM"/>
    <property type="match status" value="1"/>
</dbReference>
<dbReference type="PROSITE" id="PS00109">
    <property type="entry name" value="PROTEIN_KINASE_TYR"/>
    <property type="match status" value="1"/>
</dbReference>
<comment type="catalytic activity">
    <reaction evidence="19">
        <text>L-seryl-[protein] + ATP = O-phospho-L-seryl-[protein] + ADP + H(+)</text>
        <dbReference type="Rhea" id="RHEA:17989"/>
        <dbReference type="Rhea" id="RHEA-COMP:9863"/>
        <dbReference type="Rhea" id="RHEA-COMP:11604"/>
        <dbReference type="ChEBI" id="CHEBI:15378"/>
        <dbReference type="ChEBI" id="CHEBI:29999"/>
        <dbReference type="ChEBI" id="CHEBI:30616"/>
        <dbReference type="ChEBI" id="CHEBI:83421"/>
        <dbReference type="ChEBI" id="CHEBI:456216"/>
        <dbReference type="EC" id="2.7.11.1"/>
    </reaction>
</comment>
<keyword evidence="6" id="KW-0433">Leucine-rich repeat</keyword>
<evidence type="ECO:0000256" key="18">
    <source>
        <dbReference type="ARBA" id="ARBA00047899"/>
    </source>
</evidence>
<evidence type="ECO:0000256" key="12">
    <source>
        <dbReference type="ARBA" id="ARBA00022777"/>
    </source>
</evidence>
<evidence type="ECO:0000256" key="16">
    <source>
        <dbReference type="ARBA" id="ARBA00023170"/>
    </source>
</evidence>
<dbReference type="InterPro" id="IPR000719">
    <property type="entry name" value="Prot_kinase_dom"/>
</dbReference>
<keyword evidence="8 21" id="KW-0812">Transmembrane</keyword>
<dbReference type="GO" id="GO:0016020">
    <property type="term" value="C:membrane"/>
    <property type="evidence" value="ECO:0007669"/>
    <property type="project" value="UniProtKB-SubCell"/>
</dbReference>
<reference evidence="23" key="1">
    <citation type="submission" date="2021-01" db="EMBL/GenBank/DDBJ databases">
        <authorList>
            <person name="Lovell J.T."/>
            <person name="Bentley N."/>
            <person name="Bhattarai G."/>
            <person name="Jenkins J.W."/>
            <person name="Sreedasyam A."/>
            <person name="Alarcon Y."/>
            <person name="Bock C."/>
            <person name="Boston L."/>
            <person name="Carlson J."/>
            <person name="Cervantes K."/>
            <person name="Clermont K."/>
            <person name="Krom N."/>
            <person name="Kubenka K."/>
            <person name="Mamidi S."/>
            <person name="Mattison C."/>
            <person name="Monteros M."/>
            <person name="Pisani C."/>
            <person name="Plott C."/>
            <person name="Rajasekar S."/>
            <person name="Rhein H.S."/>
            <person name="Rohla C."/>
            <person name="Song M."/>
            <person name="Hilaire R.S."/>
            <person name="Shu S."/>
            <person name="Wells L."/>
            <person name="Wang X."/>
            <person name="Webber J."/>
            <person name="Heerema R.J."/>
            <person name="Klein P."/>
            <person name="Conner P."/>
            <person name="Grauke L."/>
            <person name="Grimwood J."/>
            <person name="Schmutz J."/>
            <person name="Randall J.J."/>
        </authorList>
    </citation>
    <scope>NUCLEOTIDE SEQUENCE</scope>
    <source>
        <tissue evidence="23">Leaf</tissue>
    </source>
</reference>
<dbReference type="PANTHER" id="PTHR48005">
    <property type="entry name" value="LEUCINE RICH REPEAT KINASE 2"/>
    <property type="match status" value="1"/>
</dbReference>
<name>A0A922FME2_CARIL</name>
<evidence type="ECO:0000256" key="4">
    <source>
        <dbReference type="ARBA" id="ARBA00022527"/>
    </source>
</evidence>
<keyword evidence="4" id="KW-0723">Serine/threonine-protein kinase</keyword>
<keyword evidence="7" id="KW-0808">Transferase</keyword>
<evidence type="ECO:0000256" key="17">
    <source>
        <dbReference type="ARBA" id="ARBA00023180"/>
    </source>
</evidence>
<feature type="domain" description="Protein kinase" evidence="22">
    <location>
        <begin position="211"/>
        <end position="487"/>
    </location>
</feature>
<evidence type="ECO:0000256" key="1">
    <source>
        <dbReference type="ARBA" id="ARBA00004479"/>
    </source>
</evidence>
<evidence type="ECO:0000256" key="9">
    <source>
        <dbReference type="ARBA" id="ARBA00022729"/>
    </source>
</evidence>
<keyword evidence="13 20" id="KW-0067">ATP-binding</keyword>
<dbReference type="FunFam" id="3.80.10.10:FF:000111">
    <property type="entry name" value="LRR receptor-like serine/threonine-protein kinase ERECTA"/>
    <property type="match status" value="1"/>
</dbReference>
<comment type="catalytic activity">
    <reaction evidence="18">
        <text>L-threonyl-[protein] + ATP = O-phospho-L-threonyl-[protein] + ADP + H(+)</text>
        <dbReference type="Rhea" id="RHEA:46608"/>
        <dbReference type="Rhea" id="RHEA-COMP:11060"/>
        <dbReference type="Rhea" id="RHEA-COMP:11605"/>
        <dbReference type="ChEBI" id="CHEBI:15378"/>
        <dbReference type="ChEBI" id="CHEBI:30013"/>
        <dbReference type="ChEBI" id="CHEBI:30616"/>
        <dbReference type="ChEBI" id="CHEBI:61977"/>
        <dbReference type="ChEBI" id="CHEBI:456216"/>
        <dbReference type="EC" id="2.7.11.1"/>
    </reaction>
</comment>
<evidence type="ECO:0000313" key="24">
    <source>
        <dbReference type="Proteomes" id="UP000811246"/>
    </source>
</evidence>
<evidence type="ECO:0000256" key="8">
    <source>
        <dbReference type="ARBA" id="ARBA00022692"/>
    </source>
</evidence>
<organism evidence="23 24">
    <name type="scientific">Carya illinoinensis</name>
    <name type="common">Pecan</name>
    <dbReference type="NCBI Taxonomy" id="32201"/>
    <lineage>
        <taxon>Eukaryota</taxon>
        <taxon>Viridiplantae</taxon>
        <taxon>Streptophyta</taxon>
        <taxon>Embryophyta</taxon>
        <taxon>Tracheophyta</taxon>
        <taxon>Spermatophyta</taxon>
        <taxon>Magnoliopsida</taxon>
        <taxon>eudicotyledons</taxon>
        <taxon>Gunneridae</taxon>
        <taxon>Pentapetalae</taxon>
        <taxon>rosids</taxon>
        <taxon>fabids</taxon>
        <taxon>Fagales</taxon>
        <taxon>Juglandaceae</taxon>
        <taxon>Carya</taxon>
    </lineage>
</organism>
<evidence type="ECO:0000256" key="20">
    <source>
        <dbReference type="PROSITE-ProRule" id="PRU10141"/>
    </source>
</evidence>
<protein>
    <recommendedName>
        <fullName evidence="3">non-specific serine/threonine protein kinase</fullName>
        <ecNumber evidence="3">2.7.11.1</ecNumber>
    </recommendedName>
</protein>
<evidence type="ECO:0000259" key="22">
    <source>
        <dbReference type="PROSITE" id="PS50011"/>
    </source>
</evidence>
<sequence length="487" mass="54346">MNKLSTSISGCVGSFLQLHYMNLSHNEFSGEIPTEMGMLVQLSVLDLSHNHLTGEIPMEFGNLQSLLTMNISNNNLSGILPSTFEELHGLLYVNIANNQFCGPIPNNTAFLDAPSEAISEGNKGLCGEVKGLQPCQSLTACKHLPTRGHRSTMFMIIFSLLGVLFMILLFALLVLYIRKKRSSQKIRDENLISTFDGAKMYEEIIAATGDFDAMYCIGNGGYGRVYKALMPSGSIVAVKRLDTLQDGSYATDRKEFFNEIVALTEVRHRNIVKLHGYCSSERHSFLVYEYLEKGSLAKILSKEEEARELDWSRRVNVVKGLVHALSYMHHDCSPPIVHRDISSKNVLLDSDYEAHLSDFGTAKFLKLNSSNWTGFAGTYGYAAPELAYTMRVTEKSDVYSFGVVALEIINGNHPGDFISPTFSSPNKIQLKDVLDHRLPPPTVQVEDELKKIVTIANVCLRQDPRNRPTMHTISQILLCSTLQMIHI</sequence>
<dbReference type="FunFam" id="3.30.200.20:FF:000309">
    <property type="entry name" value="Leucine-rich repeat receptor protein kinase MSP1"/>
    <property type="match status" value="1"/>
</dbReference>
<evidence type="ECO:0000256" key="3">
    <source>
        <dbReference type="ARBA" id="ARBA00012513"/>
    </source>
</evidence>
<keyword evidence="14 21" id="KW-1133">Transmembrane helix</keyword>
<proteinExistence type="inferred from homology"/>
<evidence type="ECO:0000256" key="10">
    <source>
        <dbReference type="ARBA" id="ARBA00022737"/>
    </source>
</evidence>
<dbReference type="Pfam" id="PF00560">
    <property type="entry name" value="LRR_1"/>
    <property type="match status" value="3"/>
</dbReference>
<evidence type="ECO:0000256" key="19">
    <source>
        <dbReference type="ARBA" id="ARBA00048679"/>
    </source>
</evidence>
<evidence type="ECO:0000256" key="14">
    <source>
        <dbReference type="ARBA" id="ARBA00022989"/>
    </source>
</evidence>
<evidence type="ECO:0000256" key="2">
    <source>
        <dbReference type="ARBA" id="ARBA00009592"/>
    </source>
</evidence>
<evidence type="ECO:0000313" key="23">
    <source>
        <dbReference type="EMBL" id="KAG6725008.1"/>
    </source>
</evidence>